<evidence type="ECO:0000259" key="5">
    <source>
        <dbReference type="Pfam" id="PF18052"/>
    </source>
</evidence>
<dbReference type="SUPFAM" id="SSF52540">
    <property type="entry name" value="P-loop containing nucleoside triphosphate hydrolases"/>
    <property type="match status" value="1"/>
</dbReference>
<dbReference type="Gene3D" id="1.10.10.10">
    <property type="entry name" value="Winged helix-like DNA-binding domain superfamily/Winged helix DNA-binding domain"/>
    <property type="match status" value="1"/>
</dbReference>
<keyword evidence="9" id="KW-1185">Reference proteome</keyword>
<dbReference type="PANTHER" id="PTHR23155">
    <property type="entry name" value="DISEASE RESISTANCE PROTEIN RP"/>
    <property type="match status" value="1"/>
</dbReference>
<feature type="domain" description="Disease resistance N-terminal" evidence="5">
    <location>
        <begin position="5"/>
        <end position="97"/>
    </location>
</feature>
<gene>
    <name evidence="8" type="ORF">V6N12_061181</name>
</gene>
<feature type="domain" description="NB-ARC" evidence="4">
    <location>
        <begin position="168"/>
        <end position="344"/>
    </location>
</feature>
<dbReference type="Pfam" id="PF23559">
    <property type="entry name" value="WHD_DRP"/>
    <property type="match status" value="1"/>
</dbReference>
<dbReference type="InterPro" id="IPR055414">
    <property type="entry name" value="LRR_R13L4/SHOC2-like"/>
</dbReference>
<dbReference type="InterPro" id="IPR038005">
    <property type="entry name" value="RX-like_CC"/>
</dbReference>
<dbReference type="Pfam" id="PF23598">
    <property type="entry name" value="LRR_14"/>
    <property type="match status" value="1"/>
</dbReference>
<dbReference type="InterPro" id="IPR058922">
    <property type="entry name" value="WHD_DRP"/>
</dbReference>
<protein>
    <recommendedName>
        <fullName evidence="10">Disease resistance protein RPM1-like</fullName>
    </recommendedName>
</protein>
<dbReference type="EMBL" id="JBBPBM010000021">
    <property type="protein sequence ID" value="KAK8548264.1"/>
    <property type="molecule type" value="Genomic_DNA"/>
</dbReference>
<dbReference type="Gene3D" id="1.10.8.430">
    <property type="entry name" value="Helical domain of apoptotic protease-activating factors"/>
    <property type="match status" value="1"/>
</dbReference>
<dbReference type="InterPro" id="IPR044974">
    <property type="entry name" value="Disease_R_plants"/>
</dbReference>
<evidence type="ECO:0000256" key="3">
    <source>
        <dbReference type="ARBA" id="ARBA00022821"/>
    </source>
</evidence>
<evidence type="ECO:0000256" key="1">
    <source>
        <dbReference type="ARBA" id="ARBA00022737"/>
    </source>
</evidence>
<organism evidence="8 9">
    <name type="scientific">Hibiscus sabdariffa</name>
    <name type="common">roselle</name>
    <dbReference type="NCBI Taxonomy" id="183260"/>
    <lineage>
        <taxon>Eukaryota</taxon>
        <taxon>Viridiplantae</taxon>
        <taxon>Streptophyta</taxon>
        <taxon>Embryophyta</taxon>
        <taxon>Tracheophyta</taxon>
        <taxon>Spermatophyta</taxon>
        <taxon>Magnoliopsida</taxon>
        <taxon>eudicotyledons</taxon>
        <taxon>Gunneridae</taxon>
        <taxon>Pentapetalae</taxon>
        <taxon>rosids</taxon>
        <taxon>malvids</taxon>
        <taxon>Malvales</taxon>
        <taxon>Malvaceae</taxon>
        <taxon>Malvoideae</taxon>
        <taxon>Hibiscus</taxon>
    </lineage>
</organism>
<dbReference type="InterPro" id="IPR032675">
    <property type="entry name" value="LRR_dom_sf"/>
</dbReference>
<reference evidence="8 9" key="1">
    <citation type="journal article" date="2024" name="G3 (Bethesda)">
        <title>Genome assembly of Hibiscus sabdariffa L. provides insights into metabolisms of medicinal natural products.</title>
        <authorList>
            <person name="Kim T."/>
        </authorList>
    </citation>
    <scope>NUCLEOTIDE SEQUENCE [LARGE SCALE GENOMIC DNA]</scope>
    <source>
        <strain evidence="8">TK-2024</strain>
        <tissue evidence="8">Old leaves</tissue>
    </source>
</reference>
<dbReference type="InterPro" id="IPR041118">
    <property type="entry name" value="Rx_N"/>
</dbReference>
<keyword evidence="2" id="KW-0547">Nucleotide-binding</keyword>
<accession>A0ABR2DWB3</accession>
<dbReference type="Gene3D" id="1.20.5.4130">
    <property type="match status" value="1"/>
</dbReference>
<evidence type="ECO:0000256" key="2">
    <source>
        <dbReference type="ARBA" id="ARBA00022741"/>
    </source>
</evidence>
<evidence type="ECO:0008006" key="10">
    <source>
        <dbReference type="Google" id="ProtNLM"/>
    </source>
</evidence>
<dbReference type="SUPFAM" id="SSF52058">
    <property type="entry name" value="L domain-like"/>
    <property type="match status" value="1"/>
</dbReference>
<sequence>MAEAAVNLVLERLIPLLNEEAELLSGFHAQVADIKLELEFVSSFLRDADARAATEESSDGSQTWVKHVRETAYSIEDVIDEYMLYAAKRRDQHGFMAFLKKTAGLIKGLKEKREMVSRMQELKGRIREIGEKSRRFGFNVTSSSRGVGHVDPRAGLHFVESDALVGIEASKNELVGRLIGGAAMRTVISVVGMGGVGKTTLAKKVYDDPYVRGHFDCHAWITVSQSNNMVERLRTMLRRFHEAKKELPPGGIDAMDTDELISKTREYLHDKRYVVVFDDVWNEDFWQVIQYALPENNSGLRIIITTRSTSVAEFCKKSSAVHVHNLEPLSLGMAQELLCRTAFQFDRQKQCPNELKDLSFDIVRKCGGLPLAIVAIGGLLSTRGRDVLQWKRLRDGLSAQLASNPHLTCVKKILSFSYHDLPHYLKSCLLYMGVFPRSYHILSKRLIRLWIAEGLVKEKQGVTLEEAAKEFLAMLINRSLVQVGWRDYTGRVRTCRVHDLIHEVLLSKLEELNLTQPSQESCNGTARYLLIDDRACDLSRRNGNFQTHSIIFFSWSVLPKSLFEDLSSNFKLLRELDLERAPLDCLPEEIGNLLHLRYLSLRDSQIKMLPKSIGKLHNLLTLDLKGTLVREIPDEIKGLCNLQYLVCYTTDVDNLYNFNTHQGVRINGSVVGSLESLEKLHYVVYQHQNSSGFGKALGRLNRLTKLGISKLKPDCGEALCDAVGQMHYLHSLRISAVDAGEVLQLQSMSSPPLLLERLRLHGRLGKLPGWFSKLKNLVKISLEWSGITDDSLKILGGLPKLLELRLHEAYEGVELQYEQGQFLKLKMLSLRCLYQLKKLGIEEGALPCLEIFEIGPAPQLPEVPTNISNLGCLKVLKFVDMPKKFVKKLLPGEGPDYWKVEHIPDVHVHYYNQGLPGETYKLGDSRLHEHFHSRLHKKLKLET</sequence>
<feature type="domain" description="Disease resistance protein winged helix" evidence="6">
    <location>
        <begin position="434"/>
        <end position="504"/>
    </location>
</feature>
<dbReference type="Gene3D" id="3.80.10.10">
    <property type="entry name" value="Ribonuclease Inhibitor"/>
    <property type="match status" value="2"/>
</dbReference>
<evidence type="ECO:0000313" key="9">
    <source>
        <dbReference type="Proteomes" id="UP001472677"/>
    </source>
</evidence>
<dbReference type="PANTHER" id="PTHR23155:SF1052">
    <property type="entry name" value="DISEASE RESISTANCE PROTEIN RPM1"/>
    <property type="match status" value="1"/>
</dbReference>
<evidence type="ECO:0000259" key="7">
    <source>
        <dbReference type="Pfam" id="PF23598"/>
    </source>
</evidence>
<evidence type="ECO:0000259" key="6">
    <source>
        <dbReference type="Pfam" id="PF23559"/>
    </source>
</evidence>
<keyword evidence="3" id="KW-0611">Plant defense</keyword>
<comment type="caution">
    <text evidence="8">The sequence shown here is derived from an EMBL/GenBank/DDBJ whole genome shotgun (WGS) entry which is preliminary data.</text>
</comment>
<dbReference type="PRINTS" id="PR00364">
    <property type="entry name" value="DISEASERSIST"/>
</dbReference>
<dbReference type="InterPro" id="IPR002182">
    <property type="entry name" value="NB-ARC"/>
</dbReference>
<name>A0ABR2DWB3_9ROSI</name>
<keyword evidence="1" id="KW-0677">Repeat</keyword>
<dbReference type="InterPro" id="IPR027417">
    <property type="entry name" value="P-loop_NTPase"/>
</dbReference>
<dbReference type="Gene3D" id="3.40.50.300">
    <property type="entry name" value="P-loop containing nucleotide triphosphate hydrolases"/>
    <property type="match status" value="1"/>
</dbReference>
<proteinExistence type="predicted"/>
<dbReference type="Pfam" id="PF18052">
    <property type="entry name" value="Rx_N"/>
    <property type="match status" value="1"/>
</dbReference>
<dbReference type="InterPro" id="IPR036388">
    <property type="entry name" value="WH-like_DNA-bd_sf"/>
</dbReference>
<evidence type="ECO:0000259" key="4">
    <source>
        <dbReference type="Pfam" id="PF00931"/>
    </source>
</evidence>
<dbReference type="CDD" id="cd14798">
    <property type="entry name" value="RX-CC_like"/>
    <property type="match status" value="1"/>
</dbReference>
<feature type="domain" description="Disease resistance R13L4/SHOC-2-like LRR" evidence="7">
    <location>
        <begin position="567"/>
        <end position="856"/>
    </location>
</feature>
<dbReference type="InterPro" id="IPR042197">
    <property type="entry name" value="Apaf_helical"/>
</dbReference>
<dbReference type="Proteomes" id="UP001472677">
    <property type="component" value="Unassembled WGS sequence"/>
</dbReference>
<dbReference type="Pfam" id="PF00931">
    <property type="entry name" value="NB-ARC"/>
    <property type="match status" value="1"/>
</dbReference>
<evidence type="ECO:0000313" key="8">
    <source>
        <dbReference type="EMBL" id="KAK8548264.1"/>
    </source>
</evidence>